<evidence type="ECO:0000313" key="4">
    <source>
        <dbReference type="Proteomes" id="UP001338125"/>
    </source>
</evidence>
<feature type="compositionally biased region" description="Basic and acidic residues" evidence="1">
    <location>
        <begin position="69"/>
        <end position="79"/>
    </location>
</feature>
<name>A0ABR0SN45_9HYPO</name>
<evidence type="ECO:0000313" key="3">
    <source>
        <dbReference type="EMBL" id="KAK5993484.1"/>
    </source>
</evidence>
<keyword evidence="4" id="KW-1185">Reference proteome</keyword>
<dbReference type="PANTHER" id="PTHR14580">
    <property type="entry name" value="MULTIPLE MYELOMA TUMOR-ASSOCIATED PROTEIN 2 FAMILY MEMBER"/>
    <property type="match status" value="1"/>
</dbReference>
<protein>
    <submittedName>
        <fullName evidence="3">Multiple myeloma tumor-associated-like protein</fullName>
    </submittedName>
</protein>
<dbReference type="PANTHER" id="PTHR14580:SF0">
    <property type="entry name" value="MULTIPLE MYELOMA TUMOR-ASSOCIATED PROTEIN 2"/>
    <property type="match status" value="1"/>
</dbReference>
<feature type="region of interest" description="Disordered" evidence="1">
    <location>
        <begin position="274"/>
        <end position="296"/>
    </location>
</feature>
<dbReference type="Proteomes" id="UP001338125">
    <property type="component" value="Unassembled WGS sequence"/>
</dbReference>
<comment type="caution">
    <text evidence="3">The sequence shown here is derived from an EMBL/GenBank/DDBJ whole genome shotgun (WGS) entry which is preliminary data.</text>
</comment>
<dbReference type="InterPro" id="IPR039207">
    <property type="entry name" value="MMTAG2-like"/>
</dbReference>
<sequence>MDLLSTIRKTGSRGGVNFSWDDVANSAHRQNYLGHSLKAPVGRWAKGRELDWYAKSDSKPADSTAETDEERRERERKEELRKIKEMEEDAIARALGLPVKIRDTTGANAIEVESSKRQIGPASGPPEEEGESNHKGKSHDDMVITIEGRGGGTGAGAEVVIVMAIASVVTGIGIEMQTGLRIEAAIETVAERNEGLAGTVIAVEAQNEGIEGEETRAEMRARKDIGRGRGSIDDGAQREYYQFALDHRLIDASRLLIALDSANFRTIQVPIAVPERHQGPDPTGWEPTNLEAKGEK</sequence>
<feature type="region of interest" description="Disordered" evidence="1">
    <location>
        <begin position="109"/>
        <end position="138"/>
    </location>
</feature>
<evidence type="ECO:0000256" key="1">
    <source>
        <dbReference type="SAM" id="MobiDB-lite"/>
    </source>
</evidence>
<feature type="domain" description="Multiple myeloma tumor-associated protein 2-like N-terminal" evidence="2">
    <location>
        <begin position="11"/>
        <end position="96"/>
    </location>
</feature>
<dbReference type="Pfam" id="PF10159">
    <property type="entry name" value="MMtag"/>
    <property type="match status" value="1"/>
</dbReference>
<evidence type="ECO:0000259" key="2">
    <source>
        <dbReference type="Pfam" id="PF10159"/>
    </source>
</evidence>
<feature type="region of interest" description="Disordered" evidence="1">
    <location>
        <begin position="55"/>
        <end position="79"/>
    </location>
</feature>
<dbReference type="EMBL" id="JAVFKD010000012">
    <property type="protein sequence ID" value="KAK5993484.1"/>
    <property type="molecule type" value="Genomic_DNA"/>
</dbReference>
<proteinExistence type="predicted"/>
<reference evidence="3 4" key="1">
    <citation type="submission" date="2024-01" db="EMBL/GenBank/DDBJ databases">
        <title>Complete genome of Cladobotryum mycophilum ATHUM6906.</title>
        <authorList>
            <person name="Christinaki A.C."/>
            <person name="Myridakis A.I."/>
            <person name="Kouvelis V.N."/>
        </authorList>
    </citation>
    <scope>NUCLEOTIDE SEQUENCE [LARGE SCALE GENOMIC DNA]</scope>
    <source>
        <strain evidence="3 4">ATHUM6906</strain>
    </source>
</reference>
<gene>
    <name evidence="3" type="ORF">PT974_06915</name>
</gene>
<dbReference type="InterPro" id="IPR019315">
    <property type="entry name" value="MMTA2_N"/>
</dbReference>
<accession>A0ABR0SN45</accession>
<organism evidence="3 4">
    <name type="scientific">Cladobotryum mycophilum</name>
    <dbReference type="NCBI Taxonomy" id="491253"/>
    <lineage>
        <taxon>Eukaryota</taxon>
        <taxon>Fungi</taxon>
        <taxon>Dikarya</taxon>
        <taxon>Ascomycota</taxon>
        <taxon>Pezizomycotina</taxon>
        <taxon>Sordariomycetes</taxon>
        <taxon>Hypocreomycetidae</taxon>
        <taxon>Hypocreales</taxon>
        <taxon>Hypocreaceae</taxon>
        <taxon>Cladobotryum</taxon>
    </lineage>
</organism>